<dbReference type="EnsemblProtists" id="PYU1_T014496">
    <property type="protein sequence ID" value="PYU1_T014496"/>
    <property type="gene ID" value="PYU1_G014465"/>
</dbReference>
<reference evidence="3" key="3">
    <citation type="submission" date="2015-02" db="UniProtKB">
        <authorList>
            <consortium name="EnsemblProtists"/>
        </authorList>
    </citation>
    <scope>IDENTIFICATION</scope>
    <source>
        <strain evidence="3">DAOM BR144</strain>
    </source>
</reference>
<dbReference type="AlphaFoldDB" id="K3XB97"/>
<evidence type="ECO:0000313" key="4">
    <source>
        <dbReference type="Proteomes" id="UP000019132"/>
    </source>
</evidence>
<feature type="compositionally biased region" description="Basic and acidic residues" evidence="1">
    <location>
        <begin position="1"/>
        <end position="12"/>
    </location>
</feature>
<accession>K3XB97</accession>
<dbReference type="Pfam" id="PF01834">
    <property type="entry name" value="XRCC1_N"/>
    <property type="match status" value="1"/>
</dbReference>
<evidence type="ECO:0000256" key="1">
    <source>
        <dbReference type="SAM" id="MobiDB-lite"/>
    </source>
</evidence>
<dbReference type="Gene3D" id="2.60.120.260">
    <property type="entry name" value="Galactose-binding domain-like"/>
    <property type="match status" value="1"/>
</dbReference>
<dbReference type="InParanoid" id="K3XB97"/>
<dbReference type="eggNOG" id="ENOG502S5NB">
    <property type="taxonomic scope" value="Eukaryota"/>
</dbReference>
<keyword evidence="4" id="KW-1185">Reference proteome</keyword>
<dbReference type="HOGENOM" id="CLU_085894_0_0_1"/>
<dbReference type="EMBL" id="GL376575">
    <property type="status" value="NOT_ANNOTATED_CDS"/>
    <property type="molecule type" value="Genomic_DNA"/>
</dbReference>
<reference evidence="4" key="2">
    <citation type="submission" date="2010-04" db="EMBL/GenBank/DDBJ databases">
        <authorList>
            <person name="Buell R."/>
            <person name="Hamilton J."/>
            <person name="Hostetler J."/>
        </authorList>
    </citation>
    <scope>NUCLEOTIDE SEQUENCE [LARGE SCALE GENOMIC DNA]</scope>
    <source>
        <strain evidence="4">DAOM:BR144</strain>
    </source>
</reference>
<feature type="domain" description="DNA-repair protein Xrcc1 N-terminal" evidence="2">
    <location>
        <begin position="91"/>
        <end position="171"/>
    </location>
</feature>
<dbReference type="InterPro" id="IPR002706">
    <property type="entry name" value="Xrcc1_N"/>
</dbReference>
<dbReference type="Proteomes" id="UP000019132">
    <property type="component" value="Unassembled WGS sequence"/>
</dbReference>
<dbReference type="GO" id="GO:0005634">
    <property type="term" value="C:nucleus"/>
    <property type="evidence" value="ECO:0007669"/>
    <property type="project" value="InterPro"/>
</dbReference>
<protein>
    <recommendedName>
        <fullName evidence="2">DNA-repair protein Xrcc1 N-terminal domain-containing protein</fullName>
    </recommendedName>
</protein>
<name>K3XB97_GLOUD</name>
<feature type="region of interest" description="Disordered" evidence="1">
    <location>
        <begin position="1"/>
        <end position="75"/>
    </location>
</feature>
<dbReference type="VEuPathDB" id="FungiDB:PYU1_G014465"/>
<sequence length="283" mass="31315">MGCEQQHTERHASSSRRRRASTTSSAQSGVHHARETKISSSKGPPLKTVPMPAAKTQTKQLRTAKAPARRAVGTRAKVKTEDFGVGPVEFHVRHASGMASSCTTANLLEYSTKTWWQSYARTKETVVLALTSKTLLSEIRILNKNACAVDVSVAVENRPRSYVSVKRMQMMPHAREVSIKIGFIPCQFIRLEFMRHSHASIAVHGILPLGVPCHEIEDGSGPSLCNLLNHATENLLFGSSLRASQPFMDCLSDHRSGSPEWMARHRTHLLDEQIARLEAALFT</sequence>
<dbReference type="GO" id="GO:0003684">
    <property type="term" value="F:damaged DNA binding"/>
    <property type="evidence" value="ECO:0007669"/>
    <property type="project" value="InterPro"/>
</dbReference>
<evidence type="ECO:0000259" key="2">
    <source>
        <dbReference type="Pfam" id="PF01834"/>
    </source>
</evidence>
<dbReference type="OMA" id="LNKNACA"/>
<organism evidence="3 4">
    <name type="scientific">Globisporangium ultimum (strain ATCC 200006 / CBS 805.95 / DAOM BR144)</name>
    <name type="common">Pythium ultimum</name>
    <dbReference type="NCBI Taxonomy" id="431595"/>
    <lineage>
        <taxon>Eukaryota</taxon>
        <taxon>Sar</taxon>
        <taxon>Stramenopiles</taxon>
        <taxon>Oomycota</taxon>
        <taxon>Peronosporomycetes</taxon>
        <taxon>Pythiales</taxon>
        <taxon>Pythiaceae</taxon>
        <taxon>Globisporangium</taxon>
    </lineage>
</organism>
<proteinExistence type="predicted"/>
<dbReference type="SUPFAM" id="SSF49785">
    <property type="entry name" value="Galactose-binding domain-like"/>
    <property type="match status" value="1"/>
</dbReference>
<dbReference type="InterPro" id="IPR008979">
    <property type="entry name" value="Galactose-bd-like_sf"/>
</dbReference>
<dbReference type="STRING" id="431595.K3XB97"/>
<dbReference type="PANTHER" id="PTHR35833">
    <property type="entry name" value="GALACTOSE-BINDING DOMAIN-LIKE, ARMADILLO-TYPE FOLD PROTEIN-RELATED"/>
    <property type="match status" value="1"/>
</dbReference>
<dbReference type="PANTHER" id="PTHR35833:SF1">
    <property type="entry name" value="GALACTOSE-BINDING DOMAIN-CONTAINING PROTEIN"/>
    <property type="match status" value="1"/>
</dbReference>
<reference evidence="4" key="1">
    <citation type="journal article" date="2010" name="Genome Biol.">
        <title>Genome sequence of the necrotrophic plant pathogen Pythium ultimum reveals original pathogenicity mechanisms and effector repertoire.</title>
        <authorList>
            <person name="Levesque C.A."/>
            <person name="Brouwer H."/>
            <person name="Cano L."/>
            <person name="Hamilton J.P."/>
            <person name="Holt C."/>
            <person name="Huitema E."/>
            <person name="Raffaele S."/>
            <person name="Robideau G.P."/>
            <person name="Thines M."/>
            <person name="Win J."/>
            <person name="Zerillo M.M."/>
            <person name="Beakes G.W."/>
            <person name="Boore J.L."/>
            <person name="Busam D."/>
            <person name="Dumas B."/>
            <person name="Ferriera S."/>
            <person name="Fuerstenberg S.I."/>
            <person name="Gachon C.M."/>
            <person name="Gaulin E."/>
            <person name="Govers F."/>
            <person name="Grenville-Briggs L."/>
            <person name="Horner N."/>
            <person name="Hostetler J."/>
            <person name="Jiang R.H."/>
            <person name="Johnson J."/>
            <person name="Krajaejun T."/>
            <person name="Lin H."/>
            <person name="Meijer H.J."/>
            <person name="Moore B."/>
            <person name="Morris P."/>
            <person name="Phuntmart V."/>
            <person name="Puiu D."/>
            <person name="Shetty J."/>
            <person name="Stajich J.E."/>
            <person name="Tripathy S."/>
            <person name="Wawra S."/>
            <person name="van West P."/>
            <person name="Whitty B.R."/>
            <person name="Coutinho P.M."/>
            <person name="Henrissat B."/>
            <person name="Martin F."/>
            <person name="Thomas P.D."/>
            <person name="Tyler B.M."/>
            <person name="De Vries R.P."/>
            <person name="Kamoun S."/>
            <person name="Yandell M."/>
            <person name="Tisserat N."/>
            <person name="Buell C.R."/>
        </authorList>
    </citation>
    <scope>NUCLEOTIDE SEQUENCE</scope>
    <source>
        <strain evidence="4">DAOM:BR144</strain>
    </source>
</reference>
<dbReference type="GO" id="GO:0000012">
    <property type="term" value="P:single strand break repair"/>
    <property type="evidence" value="ECO:0007669"/>
    <property type="project" value="InterPro"/>
</dbReference>
<evidence type="ECO:0000313" key="3">
    <source>
        <dbReference type="EnsemblProtists" id="PYU1_T014496"/>
    </source>
</evidence>